<protein>
    <submittedName>
        <fullName evidence="9">Threonine/serine exporter family protein</fullName>
    </submittedName>
</protein>
<proteinExistence type="inferred from homology"/>
<evidence type="ECO:0000256" key="7">
    <source>
        <dbReference type="SAM" id="Phobius"/>
    </source>
</evidence>
<feature type="transmembrane region" description="Helical" evidence="7">
    <location>
        <begin position="137"/>
        <end position="153"/>
    </location>
</feature>
<comment type="subcellular location">
    <subcellularLocation>
        <location evidence="1">Cell membrane</location>
        <topology evidence="1">Multi-pass membrane protein</topology>
    </subcellularLocation>
</comment>
<feature type="domain" description="Threonine/serine exporter-like N-terminal" evidence="8">
    <location>
        <begin position="9"/>
        <end position="248"/>
    </location>
</feature>
<dbReference type="PANTHER" id="PTHR34390">
    <property type="entry name" value="UPF0442 PROTEIN YJJB-RELATED"/>
    <property type="match status" value="1"/>
</dbReference>
<keyword evidence="4 7" id="KW-1133">Transmembrane helix</keyword>
<gene>
    <name evidence="9" type="ORF">KCG48_04065</name>
</gene>
<comment type="similarity">
    <text evidence="6">Belongs to the ThrE exporter (TC 2.A.79) family.</text>
</comment>
<dbReference type="RefSeq" id="WP_211800031.1">
    <property type="nucleotide sequence ID" value="NZ_JAGSCS010000003.1"/>
</dbReference>
<dbReference type="Pfam" id="PF06738">
    <property type="entry name" value="ThrE"/>
    <property type="match status" value="1"/>
</dbReference>
<feature type="transmembrane region" description="Helical" evidence="7">
    <location>
        <begin position="192"/>
        <end position="210"/>
    </location>
</feature>
<dbReference type="GO" id="GO:0015744">
    <property type="term" value="P:succinate transport"/>
    <property type="evidence" value="ECO:0007669"/>
    <property type="project" value="TreeGrafter"/>
</dbReference>
<organism evidence="9 10">
    <name type="scientific">Proteiniclasticum sediminis</name>
    <dbReference type="NCBI Taxonomy" id="2804028"/>
    <lineage>
        <taxon>Bacteria</taxon>
        <taxon>Bacillati</taxon>
        <taxon>Bacillota</taxon>
        <taxon>Clostridia</taxon>
        <taxon>Eubacteriales</taxon>
        <taxon>Clostridiaceae</taxon>
        <taxon>Proteiniclasticum</taxon>
    </lineage>
</organism>
<dbReference type="InterPro" id="IPR050539">
    <property type="entry name" value="ThrE_Dicarb/AminoAcid_Exp"/>
</dbReference>
<dbReference type="AlphaFoldDB" id="A0A941CMU1"/>
<dbReference type="PANTHER" id="PTHR34390:SF2">
    <property type="entry name" value="SUCCINATE TRANSPORTER SUBUNIT YJJP-RELATED"/>
    <property type="match status" value="1"/>
</dbReference>
<evidence type="ECO:0000256" key="6">
    <source>
        <dbReference type="ARBA" id="ARBA00034125"/>
    </source>
</evidence>
<feature type="transmembrane region" description="Helical" evidence="7">
    <location>
        <begin position="231"/>
        <end position="252"/>
    </location>
</feature>
<evidence type="ECO:0000256" key="1">
    <source>
        <dbReference type="ARBA" id="ARBA00004651"/>
    </source>
</evidence>
<keyword evidence="10" id="KW-1185">Reference proteome</keyword>
<evidence type="ECO:0000259" key="8">
    <source>
        <dbReference type="Pfam" id="PF06738"/>
    </source>
</evidence>
<evidence type="ECO:0000256" key="3">
    <source>
        <dbReference type="ARBA" id="ARBA00022692"/>
    </source>
</evidence>
<dbReference type="InterPro" id="IPR010619">
    <property type="entry name" value="ThrE-like_N"/>
</dbReference>
<feature type="transmembrane region" description="Helical" evidence="7">
    <location>
        <begin position="165"/>
        <end position="186"/>
    </location>
</feature>
<reference evidence="9" key="1">
    <citation type="submission" date="2021-04" db="EMBL/GenBank/DDBJ databases">
        <title>Proteiniclasticum sedimins sp. nov., an obligate anaerobic bacterium isolated from anaerobic sludge.</title>
        <authorList>
            <person name="Liu J."/>
        </authorList>
    </citation>
    <scope>NUCLEOTIDE SEQUENCE</scope>
    <source>
        <strain evidence="9">BAD-10</strain>
    </source>
</reference>
<keyword evidence="3 7" id="KW-0812">Transmembrane</keyword>
<name>A0A941CMU1_9CLOT</name>
<evidence type="ECO:0000256" key="2">
    <source>
        <dbReference type="ARBA" id="ARBA00022475"/>
    </source>
</evidence>
<accession>A0A941CMU1</accession>
<dbReference type="GO" id="GO:0005886">
    <property type="term" value="C:plasma membrane"/>
    <property type="evidence" value="ECO:0007669"/>
    <property type="project" value="UniProtKB-SubCell"/>
</dbReference>
<sequence length="254" mass="27353">MENRRLIKLATLAGQIILESGGEIYRVEETIVKILKSYAVSEADSFVTPTGIMVSMTDEKGEIISIIQRVNKSTVDLEKVSLVNALSRQVAKEPLPLDDLEASLREIDHRSPYSVRFQLLMAALCGFSFTLLFGGSLWDAFFAILIGIGVRVIQLETRKIKLNAIFINIIGGAFVALTATGLAGFIPDHTNLDKIIIGSIMLLVPGIAFTNAIRDTLMGDYLSGVSKGMEAFLIAVGIAIGAGITLALLGGVQR</sequence>
<evidence type="ECO:0000313" key="9">
    <source>
        <dbReference type="EMBL" id="MBR0575512.1"/>
    </source>
</evidence>
<dbReference type="Proteomes" id="UP000675379">
    <property type="component" value="Unassembled WGS sequence"/>
</dbReference>
<keyword evidence="5 7" id="KW-0472">Membrane</keyword>
<evidence type="ECO:0000256" key="4">
    <source>
        <dbReference type="ARBA" id="ARBA00022989"/>
    </source>
</evidence>
<evidence type="ECO:0000256" key="5">
    <source>
        <dbReference type="ARBA" id="ARBA00023136"/>
    </source>
</evidence>
<comment type="caution">
    <text evidence="9">The sequence shown here is derived from an EMBL/GenBank/DDBJ whole genome shotgun (WGS) entry which is preliminary data.</text>
</comment>
<dbReference type="GO" id="GO:0022857">
    <property type="term" value="F:transmembrane transporter activity"/>
    <property type="evidence" value="ECO:0007669"/>
    <property type="project" value="InterPro"/>
</dbReference>
<keyword evidence="2" id="KW-1003">Cell membrane</keyword>
<evidence type="ECO:0000313" key="10">
    <source>
        <dbReference type="Proteomes" id="UP000675379"/>
    </source>
</evidence>
<dbReference type="EMBL" id="JAGSCS010000003">
    <property type="protein sequence ID" value="MBR0575512.1"/>
    <property type="molecule type" value="Genomic_DNA"/>
</dbReference>